<comment type="caution">
    <text evidence="1">The sequence shown here is derived from an EMBL/GenBank/DDBJ whole genome shotgun (WGS) entry which is preliminary data.</text>
</comment>
<protein>
    <submittedName>
        <fullName evidence="1">9437_t:CDS:1</fullName>
    </submittedName>
</protein>
<reference evidence="1" key="1">
    <citation type="submission" date="2021-06" db="EMBL/GenBank/DDBJ databases">
        <authorList>
            <person name="Kallberg Y."/>
            <person name="Tangrot J."/>
            <person name="Rosling A."/>
        </authorList>
    </citation>
    <scope>NUCLEOTIDE SEQUENCE</scope>
    <source>
        <strain evidence="1">IL203A</strain>
    </source>
</reference>
<keyword evidence="2" id="KW-1185">Reference proteome</keyword>
<sequence length="64" mass="7563">RILLKDIFIKLHNLLLKCDQLHYQTSLYPVGHFDLDRSKLPKISFMKSLEDSIICHKNKDHETA</sequence>
<proteinExistence type="predicted"/>
<feature type="non-terminal residue" evidence="1">
    <location>
        <position position="1"/>
    </location>
</feature>
<evidence type="ECO:0000313" key="2">
    <source>
        <dbReference type="Proteomes" id="UP000789702"/>
    </source>
</evidence>
<organism evidence="1 2">
    <name type="scientific">Dentiscutata heterogama</name>
    <dbReference type="NCBI Taxonomy" id="1316150"/>
    <lineage>
        <taxon>Eukaryota</taxon>
        <taxon>Fungi</taxon>
        <taxon>Fungi incertae sedis</taxon>
        <taxon>Mucoromycota</taxon>
        <taxon>Glomeromycotina</taxon>
        <taxon>Glomeromycetes</taxon>
        <taxon>Diversisporales</taxon>
        <taxon>Gigasporaceae</taxon>
        <taxon>Dentiscutata</taxon>
    </lineage>
</organism>
<evidence type="ECO:0000313" key="1">
    <source>
        <dbReference type="EMBL" id="CAG8763171.1"/>
    </source>
</evidence>
<dbReference type="Proteomes" id="UP000789702">
    <property type="component" value="Unassembled WGS sequence"/>
</dbReference>
<accession>A0ACA9QQY9</accession>
<gene>
    <name evidence="1" type="ORF">DHETER_LOCUS15395</name>
</gene>
<dbReference type="EMBL" id="CAJVPU010052384">
    <property type="protein sequence ID" value="CAG8763171.1"/>
    <property type="molecule type" value="Genomic_DNA"/>
</dbReference>
<name>A0ACA9QQY9_9GLOM</name>